<dbReference type="GO" id="GO:0005829">
    <property type="term" value="C:cytosol"/>
    <property type="evidence" value="ECO:0007669"/>
    <property type="project" value="TreeGrafter"/>
</dbReference>
<evidence type="ECO:0000259" key="5">
    <source>
        <dbReference type="Pfam" id="PF01979"/>
    </source>
</evidence>
<evidence type="ECO:0000256" key="4">
    <source>
        <dbReference type="ARBA" id="ARBA00022833"/>
    </source>
</evidence>
<dbReference type="PANTHER" id="PTHR11271">
    <property type="entry name" value="GUANINE DEAMINASE"/>
    <property type="match status" value="1"/>
</dbReference>
<feature type="domain" description="Amidohydrolase-related" evidence="5">
    <location>
        <begin position="58"/>
        <end position="412"/>
    </location>
</feature>
<organism evidence="6 7">
    <name type="scientific">Candidatus Merdiplasma excrementigallinarum</name>
    <dbReference type="NCBI Taxonomy" id="2840864"/>
    <lineage>
        <taxon>Bacteria</taxon>
        <taxon>Bacillati</taxon>
        <taxon>Bacillota</taxon>
        <taxon>Clostridia</taxon>
        <taxon>Lachnospirales</taxon>
        <taxon>Lachnospiraceae</taxon>
        <taxon>Lachnospiraceae incertae sedis</taxon>
        <taxon>Candidatus Merdiplasma</taxon>
    </lineage>
</organism>
<protein>
    <submittedName>
        <fullName evidence="6">Amidohydrolase family protein</fullName>
    </submittedName>
</protein>
<dbReference type="Gene3D" id="3.20.20.140">
    <property type="entry name" value="Metal-dependent hydrolases"/>
    <property type="match status" value="1"/>
</dbReference>
<accession>A0A9D1T7H1</accession>
<evidence type="ECO:0000256" key="2">
    <source>
        <dbReference type="ARBA" id="ARBA00022723"/>
    </source>
</evidence>
<reference evidence="6" key="1">
    <citation type="submission" date="2020-10" db="EMBL/GenBank/DDBJ databases">
        <authorList>
            <person name="Gilroy R."/>
        </authorList>
    </citation>
    <scope>NUCLEOTIDE SEQUENCE</scope>
    <source>
        <strain evidence="6">ChiBcec6-7307</strain>
    </source>
</reference>
<name>A0A9D1T7H1_9FIRM</name>
<evidence type="ECO:0000313" key="7">
    <source>
        <dbReference type="Proteomes" id="UP000886889"/>
    </source>
</evidence>
<keyword evidence="2" id="KW-0479">Metal-binding</keyword>
<proteinExistence type="predicted"/>
<dbReference type="SUPFAM" id="SSF51556">
    <property type="entry name" value="Metallo-dependent hydrolases"/>
    <property type="match status" value="1"/>
</dbReference>
<comment type="caution">
    <text evidence="6">The sequence shown here is derived from an EMBL/GenBank/DDBJ whole genome shotgun (WGS) entry which is preliminary data.</text>
</comment>
<dbReference type="InterPro" id="IPR011059">
    <property type="entry name" value="Metal-dep_hydrolase_composite"/>
</dbReference>
<dbReference type="InterPro" id="IPR051607">
    <property type="entry name" value="Metallo-dep_hydrolases"/>
</dbReference>
<reference evidence="6" key="2">
    <citation type="journal article" date="2021" name="PeerJ">
        <title>Extensive microbial diversity within the chicken gut microbiome revealed by metagenomics and culture.</title>
        <authorList>
            <person name="Gilroy R."/>
            <person name="Ravi A."/>
            <person name="Getino M."/>
            <person name="Pursley I."/>
            <person name="Horton D.L."/>
            <person name="Alikhan N.F."/>
            <person name="Baker D."/>
            <person name="Gharbi K."/>
            <person name="Hall N."/>
            <person name="Watson M."/>
            <person name="Adriaenssens E.M."/>
            <person name="Foster-Nyarko E."/>
            <person name="Jarju S."/>
            <person name="Secka A."/>
            <person name="Antonio M."/>
            <person name="Oren A."/>
            <person name="Chaudhuri R.R."/>
            <person name="La Ragione R."/>
            <person name="Hildebrand F."/>
            <person name="Pallen M.J."/>
        </authorList>
    </citation>
    <scope>NUCLEOTIDE SEQUENCE</scope>
    <source>
        <strain evidence="6">ChiBcec6-7307</strain>
    </source>
</reference>
<dbReference type="SUPFAM" id="SSF51338">
    <property type="entry name" value="Composite domain of metallo-dependent hydrolases"/>
    <property type="match status" value="1"/>
</dbReference>
<evidence type="ECO:0000256" key="1">
    <source>
        <dbReference type="ARBA" id="ARBA00001947"/>
    </source>
</evidence>
<dbReference type="Gene3D" id="2.30.40.10">
    <property type="entry name" value="Urease, subunit C, domain 1"/>
    <property type="match status" value="1"/>
</dbReference>
<evidence type="ECO:0000256" key="3">
    <source>
        <dbReference type="ARBA" id="ARBA00022801"/>
    </source>
</evidence>
<gene>
    <name evidence="6" type="ORF">IAC80_00635</name>
</gene>
<dbReference type="GO" id="GO:0008892">
    <property type="term" value="F:guanine deaminase activity"/>
    <property type="evidence" value="ECO:0007669"/>
    <property type="project" value="TreeGrafter"/>
</dbReference>
<dbReference type="GO" id="GO:0046098">
    <property type="term" value="P:guanine metabolic process"/>
    <property type="evidence" value="ECO:0007669"/>
    <property type="project" value="TreeGrafter"/>
</dbReference>
<dbReference type="Pfam" id="PF01979">
    <property type="entry name" value="Amidohydro_1"/>
    <property type="match status" value="1"/>
</dbReference>
<comment type="cofactor">
    <cofactor evidence="1">
        <name>Zn(2+)</name>
        <dbReference type="ChEBI" id="CHEBI:29105"/>
    </cofactor>
</comment>
<evidence type="ECO:0000313" key="6">
    <source>
        <dbReference type="EMBL" id="HIV22421.1"/>
    </source>
</evidence>
<dbReference type="PANTHER" id="PTHR11271:SF6">
    <property type="entry name" value="GUANINE DEAMINASE"/>
    <property type="match status" value="1"/>
</dbReference>
<dbReference type="AlphaFoldDB" id="A0A9D1T7H1"/>
<dbReference type="InterPro" id="IPR006680">
    <property type="entry name" value="Amidohydro-rel"/>
</dbReference>
<keyword evidence="4" id="KW-0862">Zinc</keyword>
<dbReference type="InterPro" id="IPR032466">
    <property type="entry name" value="Metal_Hydrolase"/>
</dbReference>
<dbReference type="GO" id="GO:0008270">
    <property type="term" value="F:zinc ion binding"/>
    <property type="evidence" value="ECO:0007669"/>
    <property type="project" value="TreeGrafter"/>
</dbReference>
<keyword evidence="3" id="KW-0378">Hydrolase</keyword>
<sequence>MKNFALKGTILYSQSPDKLAVLPRGYAVCQDGVCRGVYPALPEKYQTFEVKDWGDCLIIPGMTDLHVHAPQYTVCGYAMDLELMAWLEAYIFPEEARYASLEYAKAAYSVFVNDLVHSPTTRVCAFGTLHTEGTLELMRQLEEAGFVGCVGKVSMDRNAPENLCEKDGEENLRQWLKLCSFPHIRPILTPRFIPACSDDLMRAIGAIQAETHLPLQSHLSENPIEIDFVRQLCPWSRFYGDAYDHFGAFGTEGKTIMAHCVHSGPEEIQRMKENGVWVAHCAESNFNLSSGIAPARSFMEAGIPMGLGTDIGAGTSVSMFRSVKEAIIASKMYWRLVDSSKQALSFPEAFYLATMGGGSFFGKVGSFLEDYEFDALVIDDRKIRQPVPKDPRNRLERVIYGDDCRVVVDKYIQGRQIPLS</sequence>
<dbReference type="EMBL" id="DVOS01000006">
    <property type="protein sequence ID" value="HIV22421.1"/>
    <property type="molecule type" value="Genomic_DNA"/>
</dbReference>
<dbReference type="Proteomes" id="UP000886889">
    <property type="component" value="Unassembled WGS sequence"/>
</dbReference>